<feature type="region of interest" description="Disordered" evidence="1">
    <location>
        <begin position="43"/>
        <end position="71"/>
    </location>
</feature>
<proteinExistence type="predicted"/>
<organism evidence="2 3">
    <name type="scientific">Caerostris extrusa</name>
    <name type="common">Bark spider</name>
    <name type="synonym">Caerostris bankana</name>
    <dbReference type="NCBI Taxonomy" id="172846"/>
    <lineage>
        <taxon>Eukaryota</taxon>
        <taxon>Metazoa</taxon>
        <taxon>Ecdysozoa</taxon>
        <taxon>Arthropoda</taxon>
        <taxon>Chelicerata</taxon>
        <taxon>Arachnida</taxon>
        <taxon>Araneae</taxon>
        <taxon>Araneomorphae</taxon>
        <taxon>Entelegynae</taxon>
        <taxon>Araneoidea</taxon>
        <taxon>Araneidae</taxon>
        <taxon>Caerostris</taxon>
    </lineage>
</organism>
<name>A0AAV4P794_CAEEX</name>
<gene>
    <name evidence="2" type="ORF">CEXT_683381</name>
</gene>
<protein>
    <submittedName>
        <fullName evidence="2">Uncharacterized protein</fullName>
    </submittedName>
</protein>
<evidence type="ECO:0000256" key="1">
    <source>
        <dbReference type="SAM" id="MobiDB-lite"/>
    </source>
</evidence>
<evidence type="ECO:0000313" key="2">
    <source>
        <dbReference type="EMBL" id="GIX92363.1"/>
    </source>
</evidence>
<feature type="compositionally biased region" description="Basic and acidic residues" evidence="1">
    <location>
        <begin position="45"/>
        <end position="57"/>
    </location>
</feature>
<comment type="caution">
    <text evidence="2">The sequence shown here is derived from an EMBL/GenBank/DDBJ whole genome shotgun (WGS) entry which is preliminary data.</text>
</comment>
<dbReference type="AlphaFoldDB" id="A0AAV4P794"/>
<accession>A0AAV4P794</accession>
<dbReference type="Proteomes" id="UP001054945">
    <property type="component" value="Unassembled WGS sequence"/>
</dbReference>
<reference evidence="2 3" key="1">
    <citation type="submission" date="2021-06" db="EMBL/GenBank/DDBJ databases">
        <title>Caerostris extrusa draft genome.</title>
        <authorList>
            <person name="Kono N."/>
            <person name="Arakawa K."/>
        </authorList>
    </citation>
    <scope>NUCLEOTIDE SEQUENCE [LARGE SCALE GENOMIC DNA]</scope>
</reference>
<dbReference type="EMBL" id="BPLR01021684">
    <property type="protein sequence ID" value="GIX92363.1"/>
    <property type="molecule type" value="Genomic_DNA"/>
</dbReference>
<sequence>MIYREEKKNICFRQSTSSFNHNCNMSRSRYRQSLRVGCSTCNSDMEPRQTSKACDHRPHNHSRMPQPGLVC</sequence>
<evidence type="ECO:0000313" key="3">
    <source>
        <dbReference type="Proteomes" id="UP001054945"/>
    </source>
</evidence>
<keyword evidence="3" id="KW-1185">Reference proteome</keyword>